<feature type="compositionally biased region" description="Low complexity" evidence="5">
    <location>
        <begin position="351"/>
        <end position="361"/>
    </location>
</feature>
<keyword evidence="4" id="KW-0539">Nucleus</keyword>
<dbReference type="InParanoid" id="A0A3N4MB08"/>
<dbReference type="OrthoDB" id="10264870at2759"/>
<feature type="region of interest" description="Disordered" evidence="5">
    <location>
        <begin position="1"/>
        <end position="58"/>
    </location>
</feature>
<dbReference type="PANTHER" id="PTHR21277">
    <property type="entry name" value="TRANSCRIPTIONAL ADAPTER 1"/>
    <property type="match status" value="1"/>
</dbReference>
<feature type="compositionally biased region" description="Low complexity" evidence="5">
    <location>
        <begin position="17"/>
        <end position="42"/>
    </location>
</feature>
<feature type="region of interest" description="Disordered" evidence="5">
    <location>
        <begin position="349"/>
        <end position="390"/>
    </location>
</feature>
<dbReference type="STRING" id="1051890.A0A3N4MB08"/>
<evidence type="ECO:0000313" key="7">
    <source>
        <dbReference type="Proteomes" id="UP000267821"/>
    </source>
</evidence>
<keyword evidence="7" id="KW-1185">Reference proteome</keyword>
<dbReference type="Proteomes" id="UP000267821">
    <property type="component" value="Unassembled WGS sequence"/>
</dbReference>
<feature type="compositionally biased region" description="Polar residues" evidence="5">
    <location>
        <begin position="1"/>
        <end position="16"/>
    </location>
</feature>
<evidence type="ECO:0000256" key="2">
    <source>
        <dbReference type="ARBA" id="ARBA00023015"/>
    </source>
</evidence>
<protein>
    <recommendedName>
        <fullName evidence="8">Transcriptional co-activator</fullName>
    </recommendedName>
</protein>
<dbReference type="PANTHER" id="PTHR21277:SF5">
    <property type="entry name" value="TRANSCRIPTIONAL ADAPTER 1"/>
    <property type="match status" value="1"/>
</dbReference>
<dbReference type="GO" id="GO:0006357">
    <property type="term" value="P:regulation of transcription by RNA polymerase II"/>
    <property type="evidence" value="ECO:0007669"/>
    <property type="project" value="TreeGrafter"/>
</dbReference>
<dbReference type="Pfam" id="PF12767">
    <property type="entry name" value="SAGA-Tad1"/>
    <property type="match status" value="1"/>
</dbReference>
<evidence type="ECO:0000256" key="1">
    <source>
        <dbReference type="ARBA" id="ARBA00004123"/>
    </source>
</evidence>
<comment type="subcellular location">
    <subcellularLocation>
        <location evidence="1">Nucleus</location>
    </subcellularLocation>
</comment>
<gene>
    <name evidence="6" type="ORF">L211DRAFT_872881</name>
</gene>
<proteinExistence type="predicted"/>
<keyword evidence="2" id="KW-0805">Transcription regulation</keyword>
<evidence type="ECO:0008006" key="8">
    <source>
        <dbReference type="Google" id="ProtNLM"/>
    </source>
</evidence>
<reference evidence="6 7" key="1">
    <citation type="journal article" date="2018" name="Nat. Ecol. Evol.">
        <title>Pezizomycetes genomes reveal the molecular basis of ectomycorrhizal truffle lifestyle.</title>
        <authorList>
            <person name="Murat C."/>
            <person name="Payen T."/>
            <person name="Noel B."/>
            <person name="Kuo A."/>
            <person name="Morin E."/>
            <person name="Chen J."/>
            <person name="Kohler A."/>
            <person name="Krizsan K."/>
            <person name="Balestrini R."/>
            <person name="Da Silva C."/>
            <person name="Montanini B."/>
            <person name="Hainaut M."/>
            <person name="Levati E."/>
            <person name="Barry K.W."/>
            <person name="Belfiori B."/>
            <person name="Cichocki N."/>
            <person name="Clum A."/>
            <person name="Dockter R.B."/>
            <person name="Fauchery L."/>
            <person name="Guy J."/>
            <person name="Iotti M."/>
            <person name="Le Tacon F."/>
            <person name="Lindquist E.A."/>
            <person name="Lipzen A."/>
            <person name="Malagnac F."/>
            <person name="Mello A."/>
            <person name="Molinier V."/>
            <person name="Miyauchi S."/>
            <person name="Poulain J."/>
            <person name="Riccioni C."/>
            <person name="Rubini A."/>
            <person name="Sitrit Y."/>
            <person name="Splivallo R."/>
            <person name="Traeger S."/>
            <person name="Wang M."/>
            <person name="Zifcakova L."/>
            <person name="Wipf D."/>
            <person name="Zambonelli A."/>
            <person name="Paolocci F."/>
            <person name="Nowrousian M."/>
            <person name="Ottonello S."/>
            <person name="Baldrian P."/>
            <person name="Spatafora J.W."/>
            <person name="Henrissat B."/>
            <person name="Nagy L.G."/>
            <person name="Aury J.M."/>
            <person name="Wincker P."/>
            <person name="Grigoriev I.V."/>
            <person name="Bonfante P."/>
            <person name="Martin F.M."/>
        </authorList>
    </citation>
    <scope>NUCLEOTIDE SEQUENCE [LARGE SCALE GENOMIC DNA]</scope>
    <source>
        <strain evidence="6 7">ATCC MYA-4762</strain>
    </source>
</reference>
<evidence type="ECO:0000313" key="6">
    <source>
        <dbReference type="EMBL" id="RPB29572.1"/>
    </source>
</evidence>
<dbReference type="InterPro" id="IPR024738">
    <property type="entry name" value="Hfi1/Tada1"/>
</dbReference>
<sequence length="635" mass="68291">MSPDLSYSSATLTNGVSTSTSLTLPNSSSSSTSGNSSNIASNKKPPDASGGGGGVGAAPPRVDLEPIYEGLRAGLTLEQWLRYKEALSSYVLGRINRQELSTAIDPIITGPKQRQHNQLLMGILTNATSRDAPPHEIAPYVLATNRASTTLSRGLRGGLSNPTDSGDARVEARLKTEVMSLAGRDRRRIKEVPESLNPEDILPSLLQSYHQAKQIKIPDPEIPPQSATPNALNNKTNWEAEIKSRYSMPLACESGEFPDLDGIRMRMLPICYEEGVVGGVGEATAQFMNVAAEVFVKEVLSSVISRVRCNRTTTIKTDGFKRKMEKMLEEQGSGVFGFESGITLNLNGSINTMNNPNNTSPSRKRKRQKLANGRPNHRPNQPHNVPPPELAGERKVLCMNDLRLSFTLGDSFLSQLPFSLNRIMAGGWERPEDYYVAAEFGGMPPPALPRDRGRNQPNFAKRKSTAQEKHASMLDAFAAGVEQRPPPSPVSGNAQIVSQPVQLEAQHGGEEGFLWNDGFEPWGPDAGGWVVGGGLGAPGHLPVGPEVDINEIINGWEFYPPHPQAGGMGMGVGMGMGKGMGLGMGMGMGVGVEWAGAGADERRELRGLLDECLAVVERCGVGKDPHFFSLSPVVD</sequence>
<organism evidence="6 7">
    <name type="scientific">Terfezia boudieri ATCC MYA-4762</name>
    <dbReference type="NCBI Taxonomy" id="1051890"/>
    <lineage>
        <taxon>Eukaryota</taxon>
        <taxon>Fungi</taxon>
        <taxon>Dikarya</taxon>
        <taxon>Ascomycota</taxon>
        <taxon>Pezizomycotina</taxon>
        <taxon>Pezizomycetes</taxon>
        <taxon>Pezizales</taxon>
        <taxon>Pezizaceae</taxon>
        <taxon>Terfezia</taxon>
    </lineage>
</organism>
<dbReference type="GO" id="GO:0005634">
    <property type="term" value="C:nucleus"/>
    <property type="evidence" value="ECO:0007669"/>
    <property type="project" value="UniProtKB-SubCell"/>
</dbReference>
<dbReference type="EMBL" id="ML121527">
    <property type="protein sequence ID" value="RPB29572.1"/>
    <property type="molecule type" value="Genomic_DNA"/>
</dbReference>
<dbReference type="GO" id="GO:0003713">
    <property type="term" value="F:transcription coactivator activity"/>
    <property type="evidence" value="ECO:0007669"/>
    <property type="project" value="TreeGrafter"/>
</dbReference>
<dbReference type="GO" id="GO:0000124">
    <property type="term" value="C:SAGA complex"/>
    <property type="evidence" value="ECO:0007669"/>
    <property type="project" value="UniProtKB-ARBA"/>
</dbReference>
<name>A0A3N4MB08_9PEZI</name>
<dbReference type="AlphaFoldDB" id="A0A3N4MB08"/>
<evidence type="ECO:0000256" key="5">
    <source>
        <dbReference type="SAM" id="MobiDB-lite"/>
    </source>
</evidence>
<accession>A0A3N4MB08</accession>
<evidence type="ECO:0000256" key="4">
    <source>
        <dbReference type="ARBA" id="ARBA00023242"/>
    </source>
</evidence>
<evidence type="ECO:0000256" key="3">
    <source>
        <dbReference type="ARBA" id="ARBA00023163"/>
    </source>
</evidence>
<keyword evidence="3" id="KW-0804">Transcription</keyword>